<gene>
    <name evidence="3" type="ORF">CM83_26667</name>
</gene>
<dbReference type="GO" id="GO:0015074">
    <property type="term" value="P:DNA integration"/>
    <property type="evidence" value="ECO:0007669"/>
    <property type="project" value="InterPro"/>
</dbReference>
<protein>
    <submittedName>
        <fullName evidence="3">Uncharacterized protein K02A2.6</fullName>
    </submittedName>
</protein>
<feature type="non-terminal residue" evidence="3">
    <location>
        <position position="1"/>
    </location>
</feature>
<dbReference type="Gene3D" id="3.30.420.10">
    <property type="entry name" value="Ribonuclease H-like superfamily/Ribonuclease H"/>
    <property type="match status" value="1"/>
</dbReference>
<proteinExistence type="predicted"/>
<dbReference type="GO" id="GO:0003676">
    <property type="term" value="F:nucleic acid binding"/>
    <property type="evidence" value="ECO:0007669"/>
    <property type="project" value="InterPro"/>
</dbReference>
<sequence>PQENWDRVHMDYAGPYDGKYLLIIVDAKSKWVEVRVSNDAPTTSKTIELLQNVFATHGLPKILVSDNATIFTSDVFKKYCSSNGIVQKFSAPGHPATNGLAERNVQTVKNRLKTMEGEQLTLHQKLQKIMFQYRATPLAEGKTPAELYLKRNLRIRLDAIKPFKEPQHMEAIPGTRSFKVGDRVQSRYYSNSKQTWKFGEVLEKLGHLHYLIKLDDGYIYKRHIDQLRSTGVQKKSVSFAASTKPADDDSSNPHPAADDSPDLLPSQQEFMQAHLPQLWSSGQQNLPQGVNFSPEANQPTPETGQPTLETSQPALGTSQQVRRSGRATRQPSYLSNYVT</sequence>
<dbReference type="EMBL" id="GBHO01038449">
    <property type="protein sequence ID" value="JAG05155.1"/>
    <property type="molecule type" value="Transcribed_RNA"/>
</dbReference>
<dbReference type="SUPFAM" id="SSF53098">
    <property type="entry name" value="Ribonuclease H-like"/>
    <property type="match status" value="1"/>
</dbReference>
<name>A0A0A9WJY7_LYGHE</name>
<dbReference type="AlphaFoldDB" id="A0A0A9WJY7"/>
<accession>A0A0A9WJY7</accession>
<dbReference type="PANTHER" id="PTHR37984:SF5">
    <property type="entry name" value="PROTEIN NYNRIN-LIKE"/>
    <property type="match status" value="1"/>
</dbReference>
<dbReference type="InterPro" id="IPR012337">
    <property type="entry name" value="RNaseH-like_sf"/>
</dbReference>
<dbReference type="InterPro" id="IPR050951">
    <property type="entry name" value="Retrovirus_Pol_polyprotein"/>
</dbReference>
<dbReference type="PROSITE" id="PS50994">
    <property type="entry name" value="INTEGRASE"/>
    <property type="match status" value="1"/>
</dbReference>
<reference evidence="3" key="2">
    <citation type="submission" date="2014-07" db="EMBL/GenBank/DDBJ databases">
        <authorList>
            <person name="Hull J."/>
        </authorList>
    </citation>
    <scope>NUCLEOTIDE SEQUENCE</scope>
</reference>
<feature type="domain" description="Integrase catalytic" evidence="2">
    <location>
        <begin position="1"/>
        <end position="152"/>
    </location>
</feature>
<dbReference type="PANTHER" id="PTHR37984">
    <property type="entry name" value="PROTEIN CBG26694"/>
    <property type="match status" value="1"/>
</dbReference>
<reference evidence="3" key="1">
    <citation type="journal article" date="2014" name="PLoS ONE">
        <title>Transcriptome-Based Identification of ABC Transporters in the Western Tarnished Plant Bug Lygus hesperus.</title>
        <authorList>
            <person name="Hull J.J."/>
            <person name="Chaney K."/>
            <person name="Geib S.M."/>
            <person name="Fabrick J.A."/>
            <person name="Brent C.S."/>
            <person name="Walsh D."/>
            <person name="Lavine L.C."/>
        </authorList>
    </citation>
    <scope>NUCLEOTIDE SEQUENCE</scope>
</reference>
<organism evidence="3">
    <name type="scientific">Lygus hesperus</name>
    <name type="common">Western plant bug</name>
    <dbReference type="NCBI Taxonomy" id="30085"/>
    <lineage>
        <taxon>Eukaryota</taxon>
        <taxon>Metazoa</taxon>
        <taxon>Ecdysozoa</taxon>
        <taxon>Arthropoda</taxon>
        <taxon>Hexapoda</taxon>
        <taxon>Insecta</taxon>
        <taxon>Pterygota</taxon>
        <taxon>Neoptera</taxon>
        <taxon>Paraneoptera</taxon>
        <taxon>Hemiptera</taxon>
        <taxon>Heteroptera</taxon>
        <taxon>Panheteroptera</taxon>
        <taxon>Cimicomorpha</taxon>
        <taxon>Miridae</taxon>
        <taxon>Mirini</taxon>
        <taxon>Lygus</taxon>
    </lineage>
</organism>
<dbReference type="InterPro" id="IPR001584">
    <property type="entry name" value="Integrase_cat-core"/>
</dbReference>
<feature type="region of interest" description="Disordered" evidence="1">
    <location>
        <begin position="281"/>
        <end position="339"/>
    </location>
</feature>
<feature type="compositionally biased region" description="Polar residues" evidence="1">
    <location>
        <begin position="231"/>
        <end position="241"/>
    </location>
</feature>
<dbReference type="Pfam" id="PF00665">
    <property type="entry name" value="rve"/>
    <property type="match status" value="1"/>
</dbReference>
<dbReference type="InterPro" id="IPR036397">
    <property type="entry name" value="RNaseH_sf"/>
</dbReference>
<evidence type="ECO:0000259" key="2">
    <source>
        <dbReference type="PROSITE" id="PS50994"/>
    </source>
</evidence>
<evidence type="ECO:0000313" key="3">
    <source>
        <dbReference type="EMBL" id="JAG05155.1"/>
    </source>
</evidence>
<feature type="region of interest" description="Disordered" evidence="1">
    <location>
        <begin position="231"/>
        <end position="264"/>
    </location>
</feature>
<evidence type="ECO:0000256" key="1">
    <source>
        <dbReference type="SAM" id="MobiDB-lite"/>
    </source>
</evidence>